<name>A0A0M8ZT71_9HYME</name>
<reference evidence="3 4" key="1">
    <citation type="submission" date="2015-07" db="EMBL/GenBank/DDBJ databases">
        <title>The genome of Melipona quadrifasciata.</title>
        <authorList>
            <person name="Pan H."/>
            <person name="Kapheim K."/>
        </authorList>
    </citation>
    <scope>NUCLEOTIDE SEQUENCE [LARGE SCALE GENOMIC DNA]</scope>
    <source>
        <strain evidence="3">0111107301</strain>
        <tissue evidence="3">Whole body</tissue>
    </source>
</reference>
<feature type="domain" description="FAS1" evidence="2">
    <location>
        <begin position="105"/>
        <end position="255"/>
    </location>
</feature>
<sequence length="630" mass="71497">MSLLLFHPLSLSFIVQLNANFPKTIENLGDSISSELEGNPPLWVTRRPGTHGQEVYINNAKILMERSNFQSKVIAGGDVKTQVLHIINEVLEPVRSNSAEMPIYSPNAFEFLNQSENLDLGVHRVRIFRQRIVTEKKEEVFKADGRYTFLIPVEEGFRPSPRPEKVDRVVIDGHVIPNHVLFTTPTPHNVPYETLAFTDNVKVTVSFLKEHDKVYVQSNTMIGDAGHPTGVVLAEIIKPNIPVRNGVVHLIQRPLMVVDTTVKDFLEEKKDGPVYKFYETIRDFGGEIMSTISHLRDVTLFAPSNAALEEPGVQKILQNKERVKEILNLHYVKERLPLDKIKNKSVSQVPTAADRKKLYFNVLQEPSGNQIVTVEGGGVNATVVTANIAATNGLIHIIDRVLGVPYTTVLDKLRTDPMLNSTYYLGQRQGFNDQLNDTTTRFTYFAPRDYAWNVAAVSYPSTSKKIFMPEFSYHTKQILERHLVIADEAYTMAKLKEMKHNDTIVLPAARDSLKLRVREYSEKNLLVLRAHTRSIPWELCLFILKPGAISLRLDDKYDENMIRPETFGYQIEWEGNWIRVFRPDVECTNGIIHVIDAVLLKDSDVRVTGTASVISLESHLIMILVAKWLL</sequence>
<evidence type="ECO:0000256" key="1">
    <source>
        <dbReference type="SAM" id="SignalP"/>
    </source>
</evidence>
<dbReference type="GO" id="GO:0030198">
    <property type="term" value="P:extracellular matrix organization"/>
    <property type="evidence" value="ECO:0007669"/>
    <property type="project" value="TreeGrafter"/>
</dbReference>
<organism evidence="3 4">
    <name type="scientific">Melipona quadrifasciata</name>
    <dbReference type="NCBI Taxonomy" id="166423"/>
    <lineage>
        <taxon>Eukaryota</taxon>
        <taxon>Metazoa</taxon>
        <taxon>Ecdysozoa</taxon>
        <taxon>Arthropoda</taxon>
        <taxon>Hexapoda</taxon>
        <taxon>Insecta</taxon>
        <taxon>Pterygota</taxon>
        <taxon>Neoptera</taxon>
        <taxon>Endopterygota</taxon>
        <taxon>Hymenoptera</taxon>
        <taxon>Apocrita</taxon>
        <taxon>Aculeata</taxon>
        <taxon>Apoidea</taxon>
        <taxon>Anthophila</taxon>
        <taxon>Apidae</taxon>
        <taxon>Melipona</taxon>
    </lineage>
</organism>
<dbReference type="OrthoDB" id="7700931at2759"/>
<dbReference type="SMART" id="SM00554">
    <property type="entry name" value="FAS1"/>
    <property type="match status" value="3"/>
</dbReference>
<gene>
    <name evidence="3" type="ORF">WN51_02513</name>
</gene>
<proteinExistence type="predicted"/>
<dbReference type="AlphaFoldDB" id="A0A0M8ZT71"/>
<dbReference type="InterPro" id="IPR036378">
    <property type="entry name" value="FAS1_dom_sf"/>
</dbReference>
<dbReference type="Gene3D" id="2.30.180.10">
    <property type="entry name" value="FAS1 domain"/>
    <property type="match status" value="3"/>
</dbReference>
<dbReference type="Proteomes" id="UP000053105">
    <property type="component" value="Unassembled WGS sequence"/>
</dbReference>
<feature type="chain" id="PRO_5005830724" evidence="1">
    <location>
        <begin position="20"/>
        <end position="630"/>
    </location>
</feature>
<dbReference type="InterPro" id="IPR000782">
    <property type="entry name" value="FAS1_domain"/>
</dbReference>
<dbReference type="Pfam" id="PF02469">
    <property type="entry name" value="Fasciclin"/>
    <property type="match status" value="4"/>
</dbReference>
<dbReference type="GO" id="GO:0007155">
    <property type="term" value="P:cell adhesion"/>
    <property type="evidence" value="ECO:0007669"/>
    <property type="project" value="TreeGrafter"/>
</dbReference>
<evidence type="ECO:0000313" key="3">
    <source>
        <dbReference type="EMBL" id="KOX70457.1"/>
    </source>
</evidence>
<dbReference type="SUPFAM" id="SSF82153">
    <property type="entry name" value="FAS1 domain"/>
    <property type="match status" value="3"/>
</dbReference>
<feature type="domain" description="FAS1" evidence="2">
    <location>
        <begin position="259"/>
        <end position="402"/>
    </location>
</feature>
<dbReference type="GO" id="GO:0031012">
    <property type="term" value="C:extracellular matrix"/>
    <property type="evidence" value="ECO:0007669"/>
    <property type="project" value="TreeGrafter"/>
</dbReference>
<dbReference type="PANTHER" id="PTHR10900:SF80">
    <property type="entry name" value="FASCICLIN-1"/>
    <property type="match status" value="1"/>
</dbReference>
<protein>
    <submittedName>
        <fullName evidence="3">Fasciclin-1</fullName>
    </submittedName>
</protein>
<evidence type="ECO:0000313" key="4">
    <source>
        <dbReference type="Proteomes" id="UP000053105"/>
    </source>
</evidence>
<dbReference type="GO" id="GO:0050839">
    <property type="term" value="F:cell adhesion molecule binding"/>
    <property type="evidence" value="ECO:0007669"/>
    <property type="project" value="TreeGrafter"/>
</dbReference>
<evidence type="ECO:0000259" key="2">
    <source>
        <dbReference type="PROSITE" id="PS50213"/>
    </source>
</evidence>
<feature type="signal peptide" evidence="1">
    <location>
        <begin position="1"/>
        <end position="19"/>
    </location>
</feature>
<accession>A0A0M8ZT71</accession>
<dbReference type="EMBL" id="KQ435859">
    <property type="protein sequence ID" value="KOX70457.1"/>
    <property type="molecule type" value="Genomic_DNA"/>
</dbReference>
<dbReference type="GO" id="GO:0005615">
    <property type="term" value="C:extracellular space"/>
    <property type="evidence" value="ECO:0007669"/>
    <property type="project" value="TreeGrafter"/>
</dbReference>
<dbReference type="STRING" id="166423.A0A0M8ZT71"/>
<dbReference type="InterPro" id="IPR050904">
    <property type="entry name" value="Adhesion/Biosynth-related"/>
</dbReference>
<feature type="domain" description="FAS1" evidence="2">
    <location>
        <begin position="406"/>
        <end position="599"/>
    </location>
</feature>
<dbReference type="PANTHER" id="PTHR10900">
    <property type="entry name" value="PERIOSTIN-RELATED"/>
    <property type="match status" value="1"/>
</dbReference>
<keyword evidence="4" id="KW-1185">Reference proteome</keyword>
<dbReference type="PROSITE" id="PS50213">
    <property type="entry name" value="FAS1"/>
    <property type="match status" value="3"/>
</dbReference>
<keyword evidence="1" id="KW-0732">Signal</keyword>